<dbReference type="InterPro" id="IPR008386">
    <property type="entry name" value="ATP_synth_F0_esu_mt"/>
</dbReference>
<evidence type="ECO:0000256" key="1">
    <source>
        <dbReference type="ARBA" id="ARBA00004273"/>
    </source>
</evidence>
<accession>A0A4T0EJ76</accession>
<evidence type="ECO:0000256" key="11">
    <source>
        <dbReference type="RuleBase" id="RU367005"/>
    </source>
</evidence>
<keyword evidence="6 11" id="KW-0999">Mitochondrion inner membrane</keyword>
<evidence type="ECO:0000256" key="4">
    <source>
        <dbReference type="ARBA" id="ARBA00022547"/>
    </source>
</evidence>
<name>A0A4T0EJ76_AURPU</name>
<evidence type="ECO:0000256" key="6">
    <source>
        <dbReference type="ARBA" id="ARBA00022792"/>
    </source>
</evidence>
<evidence type="ECO:0000256" key="7">
    <source>
        <dbReference type="ARBA" id="ARBA00023065"/>
    </source>
</evidence>
<comment type="function">
    <text evidence="11">Subunit e, of the mitochondrial membrane ATP synthase complex (F(1)F(0) ATP synthase or Complex V) that produces ATP from ADP in the presence of a proton gradient across the membrane which is generated by electron transport complexes of the respiratory chain. ATP synthase complex consist of a soluble F(1) head domain - the catalytic core - and a membrane F(1) domain - the membrane proton channel. These two domains are linked by a central stalk rotating inside the F(1) region and a stationary peripheral stalk. During catalysis, ATP synthesis in the catalytic domain of F(1) is coupled via a rotary mechanism of the central stalk subunits to proton translocation. In vivo, can only synthesize ATP although its ATP hydrolase activity can be activated artificially in vitro. Part of the complex F(0) domain.</text>
</comment>
<dbReference type="AlphaFoldDB" id="A0A4T0EJ76"/>
<dbReference type="GO" id="GO:0015986">
    <property type="term" value="P:proton motive force-driven ATP synthesis"/>
    <property type="evidence" value="ECO:0007669"/>
    <property type="project" value="InterPro"/>
</dbReference>
<evidence type="ECO:0000256" key="9">
    <source>
        <dbReference type="ARBA" id="ARBA00023136"/>
    </source>
</evidence>
<evidence type="ECO:0000313" key="12">
    <source>
        <dbReference type="EMBL" id="TIA74104.1"/>
    </source>
</evidence>
<reference evidence="12 13" key="1">
    <citation type="submission" date="2018-10" db="EMBL/GenBank/DDBJ databases">
        <title>Fifty Aureobasidium pullulans genomes reveal a recombining polyextremotolerant generalist.</title>
        <authorList>
            <person name="Gostincar C."/>
            <person name="Turk M."/>
            <person name="Zajc J."/>
            <person name="Gunde-Cimerman N."/>
        </authorList>
    </citation>
    <scope>NUCLEOTIDE SEQUENCE [LARGE SCALE GENOMIC DNA]</scope>
    <source>
        <strain evidence="12 13">EXF-3380</strain>
    </source>
</reference>
<comment type="subunit">
    <text evidence="11">F-type ATPases have 2 components, CF(1) - the catalytic core - and CF(0) - the membrane proton channel. CF(1) and CF(0) have multiple subunits.</text>
</comment>
<dbReference type="GO" id="GO:0015078">
    <property type="term" value="F:proton transmembrane transporter activity"/>
    <property type="evidence" value="ECO:0007669"/>
    <property type="project" value="InterPro"/>
</dbReference>
<comment type="subcellular location">
    <subcellularLocation>
        <location evidence="1 11">Mitochondrion inner membrane</location>
    </subcellularLocation>
</comment>
<comment type="caution">
    <text evidence="12">The sequence shown here is derived from an EMBL/GenBank/DDBJ whole genome shotgun (WGS) entry which is preliminary data.</text>
</comment>
<dbReference type="Pfam" id="PF05680">
    <property type="entry name" value="ATP-synt_E"/>
    <property type="match status" value="1"/>
</dbReference>
<evidence type="ECO:0000313" key="13">
    <source>
        <dbReference type="Proteomes" id="UP000304947"/>
    </source>
</evidence>
<keyword evidence="5 11" id="KW-0375">Hydrogen ion transport</keyword>
<protein>
    <recommendedName>
        <fullName evidence="11">ATP synthase F(0) complex subunit e, mitochondrial</fullName>
    </recommendedName>
</protein>
<organism evidence="12 13">
    <name type="scientific">Aureobasidium pullulans</name>
    <name type="common">Black yeast</name>
    <name type="synonym">Pullularia pullulans</name>
    <dbReference type="NCBI Taxonomy" id="5580"/>
    <lineage>
        <taxon>Eukaryota</taxon>
        <taxon>Fungi</taxon>
        <taxon>Dikarya</taxon>
        <taxon>Ascomycota</taxon>
        <taxon>Pezizomycotina</taxon>
        <taxon>Dothideomycetes</taxon>
        <taxon>Dothideomycetidae</taxon>
        <taxon>Dothideales</taxon>
        <taxon>Saccotheciaceae</taxon>
        <taxon>Aureobasidium</taxon>
    </lineage>
</organism>
<gene>
    <name evidence="12" type="ORF">D6C83_00563</name>
</gene>
<dbReference type="Proteomes" id="UP000304947">
    <property type="component" value="Unassembled WGS sequence"/>
</dbReference>
<keyword evidence="10 11" id="KW-0066">ATP synthesis</keyword>
<comment type="similarity">
    <text evidence="2 11">Belongs to the ATPase e subunit family.</text>
</comment>
<evidence type="ECO:0000256" key="5">
    <source>
        <dbReference type="ARBA" id="ARBA00022781"/>
    </source>
</evidence>
<keyword evidence="9" id="KW-0472">Membrane</keyword>
<keyword evidence="7 11" id="KW-0406">Ion transport</keyword>
<sequence>MGFRVFRLAYDGPGDGRNRVRGRRSLIAALRKQRQHRHSTTSSIARAPPVSKVAPVLSRAFDISLSIYNSVTMASSGVNVLRFSALGLGVAYGFYHQSAITAADKLRENQKLYEHKQSLINQARQEYQKKTAPPSKSGGMLPLVSYHLVPTNRLHEQPVVSDPSDPKFDLESWLKSVQ</sequence>
<keyword evidence="4 11" id="KW-0138">CF(0)</keyword>
<dbReference type="EMBL" id="QZBU01000074">
    <property type="protein sequence ID" value="TIA74104.1"/>
    <property type="molecule type" value="Genomic_DNA"/>
</dbReference>
<evidence type="ECO:0000256" key="10">
    <source>
        <dbReference type="ARBA" id="ARBA00023310"/>
    </source>
</evidence>
<dbReference type="GO" id="GO:0005743">
    <property type="term" value="C:mitochondrial inner membrane"/>
    <property type="evidence" value="ECO:0007669"/>
    <property type="project" value="UniProtKB-SubCell"/>
</dbReference>
<dbReference type="GO" id="GO:0045259">
    <property type="term" value="C:proton-transporting ATP synthase complex"/>
    <property type="evidence" value="ECO:0007669"/>
    <property type="project" value="UniProtKB-UniRule"/>
</dbReference>
<keyword evidence="8 11" id="KW-0496">Mitochondrion</keyword>
<proteinExistence type="inferred from homology"/>
<evidence type="ECO:0000256" key="3">
    <source>
        <dbReference type="ARBA" id="ARBA00022448"/>
    </source>
</evidence>
<keyword evidence="3 11" id="KW-0813">Transport</keyword>
<evidence type="ECO:0000256" key="2">
    <source>
        <dbReference type="ARBA" id="ARBA00007333"/>
    </source>
</evidence>
<evidence type="ECO:0000256" key="8">
    <source>
        <dbReference type="ARBA" id="ARBA00023128"/>
    </source>
</evidence>